<dbReference type="PANTHER" id="PTHR41299:SF1">
    <property type="entry name" value="THIAMINE PYROPHOSPHOKINASE"/>
    <property type="match status" value="1"/>
</dbReference>
<dbReference type="InterPro" id="IPR007373">
    <property type="entry name" value="Thiamin_PyroPKinase_B1-bd"/>
</dbReference>
<keyword evidence="4" id="KW-0067">ATP-binding</keyword>
<dbReference type="Gene3D" id="3.40.50.10240">
    <property type="entry name" value="Thiamin pyrophosphokinase, catalytic domain"/>
    <property type="match status" value="1"/>
</dbReference>
<evidence type="ECO:0000256" key="4">
    <source>
        <dbReference type="ARBA" id="ARBA00022840"/>
    </source>
</evidence>
<name>A0ABS5QWD5_9LACO</name>
<proteinExistence type="predicted"/>
<dbReference type="NCBIfam" id="TIGR01378">
    <property type="entry name" value="thi_PPkinase"/>
    <property type="match status" value="1"/>
</dbReference>
<reference evidence="7 8" key="1">
    <citation type="submission" date="2020-02" db="EMBL/GenBank/DDBJ databases">
        <title>Fructobacillus sp. isolated from paper mulberry of Taiwan.</title>
        <authorList>
            <person name="Lin S.-T."/>
        </authorList>
    </citation>
    <scope>NUCLEOTIDE SEQUENCE [LARGE SCALE GENOMIC DNA]</scope>
    <source>
        <strain evidence="7 8">M1-21</strain>
    </source>
</reference>
<evidence type="ECO:0000313" key="7">
    <source>
        <dbReference type="EMBL" id="MBS9336222.1"/>
    </source>
</evidence>
<dbReference type="EC" id="2.7.6.2" evidence="5"/>
<dbReference type="EMBL" id="JAAMFJ010000001">
    <property type="protein sequence ID" value="MBS9336222.1"/>
    <property type="molecule type" value="Genomic_DNA"/>
</dbReference>
<accession>A0ABS5QWD5</accession>
<feature type="domain" description="Thiamin pyrophosphokinase thiamin-binding" evidence="6">
    <location>
        <begin position="148"/>
        <end position="212"/>
    </location>
</feature>
<evidence type="ECO:0000256" key="1">
    <source>
        <dbReference type="ARBA" id="ARBA00022679"/>
    </source>
</evidence>
<keyword evidence="1 7" id="KW-0808">Transferase</keyword>
<dbReference type="InterPro" id="IPR036759">
    <property type="entry name" value="TPK_catalytic_sf"/>
</dbReference>
<dbReference type="InterPro" id="IPR006282">
    <property type="entry name" value="Thi_PPkinase"/>
</dbReference>
<evidence type="ECO:0000256" key="2">
    <source>
        <dbReference type="ARBA" id="ARBA00022741"/>
    </source>
</evidence>
<evidence type="ECO:0000259" key="6">
    <source>
        <dbReference type="SMART" id="SM00983"/>
    </source>
</evidence>
<protein>
    <recommendedName>
        <fullName evidence="5">Thiamine diphosphokinase</fullName>
        <ecNumber evidence="5">2.7.6.2</ecNumber>
    </recommendedName>
</protein>
<evidence type="ECO:0000313" key="8">
    <source>
        <dbReference type="Proteomes" id="UP000735205"/>
    </source>
</evidence>
<organism evidence="7 8">
    <name type="scientific">Fructobacillus papyrifericola</name>
    <dbReference type="NCBI Taxonomy" id="2713172"/>
    <lineage>
        <taxon>Bacteria</taxon>
        <taxon>Bacillati</taxon>
        <taxon>Bacillota</taxon>
        <taxon>Bacilli</taxon>
        <taxon>Lactobacillales</taxon>
        <taxon>Lactobacillaceae</taxon>
        <taxon>Fructobacillus</taxon>
    </lineage>
</organism>
<dbReference type="SUPFAM" id="SSF63999">
    <property type="entry name" value="Thiamin pyrophosphokinase, catalytic domain"/>
    <property type="match status" value="1"/>
</dbReference>
<dbReference type="RefSeq" id="WP_213792765.1">
    <property type="nucleotide sequence ID" value="NZ_JAAMFJ010000001.1"/>
</dbReference>
<sequence>MRINILAGGPKENWPADLFKEPGDWVGADRGALFLMEEGIEPLFAVGDFDSVSDDERQRLIAYQKEREMTTYPAHKDYTDTALAVRYAMAAGADDIVLYGATGGRLDHELSNLTIPLLDSFLPQVGFSSLVGRFSIVDCRNTISYLDAEHNVVEKLPGHHYLGFMPLGIVDNFSILDAEYPLTIKENSGIMYSSNEFVGELVHVSIERGIVLVTQSTDRRS</sequence>
<keyword evidence="2" id="KW-0547">Nucleotide-binding</keyword>
<gene>
    <name evidence="7" type="ORF">G6R28_03120</name>
</gene>
<keyword evidence="8" id="KW-1185">Reference proteome</keyword>
<dbReference type="Pfam" id="PF04265">
    <property type="entry name" value="TPK_B1_binding"/>
    <property type="match status" value="1"/>
</dbReference>
<evidence type="ECO:0000256" key="3">
    <source>
        <dbReference type="ARBA" id="ARBA00022777"/>
    </source>
</evidence>
<dbReference type="InterPro" id="IPR053149">
    <property type="entry name" value="TPK"/>
</dbReference>
<dbReference type="CDD" id="cd07995">
    <property type="entry name" value="TPK"/>
    <property type="match status" value="1"/>
</dbReference>
<dbReference type="InterPro" id="IPR007371">
    <property type="entry name" value="TPK_catalytic"/>
</dbReference>
<keyword evidence="3" id="KW-0418">Kinase</keyword>
<dbReference type="PANTHER" id="PTHR41299">
    <property type="entry name" value="THIAMINE PYROPHOSPHOKINASE"/>
    <property type="match status" value="1"/>
</dbReference>
<dbReference type="SMART" id="SM00983">
    <property type="entry name" value="TPK_B1_binding"/>
    <property type="match status" value="1"/>
</dbReference>
<dbReference type="GO" id="GO:0004788">
    <property type="term" value="F:thiamine diphosphokinase activity"/>
    <property type="evidence" value="ECO:0007669"/>
    <property type="project" value="UniProtKB-EC"/>
</dbReference>
<dbReference type="Pfam" id="PF04263">
    <property type="entry name" value="TPK_catalytic"/>
    <property type="match status" value="1"/>
</dbReference>
<comment type="caution">
    <text evidence="7">The sequence shown here is derived from an EMBL/GenBank/DDBJ whole genome shotgun (WGS) entry which is preliminary data.</text>
</comment>
<dbReference type="Proteomes" id="UP000735205">
    <property type="component" value="Unassembled WGS sequence"/>
</dbReference>
<evidence type="ECO:0000256" key="5">
    <source>
        <dbReference type="NCBIfam" id="TIGR01378"/>
    </source>
</evidence>